<dbReference type="InterPro" id="IPR015890">
    <property type="entry name" value="Chorismate_C"/>
</dbReference>
<evidence type="ECO:0000256" key="5">
    <source>
        <dbReference type="ARBA" id="ARBA00041564"/>
    </source>
</evidence>
<sequence>MSSSLSVDPASNQSPAALLGFLKQCQTSAARLKRPLLVSISLEVPALDPLAVLATIYEPGERHFYVERPTENLAIAGAEAVLEFSASGPERFERVQDFIDQTLASAIIVGDQGLPLSGPHFFTAFSFFNDVGASEPFASASVFVPRWQVATRGTGESRRTLAVANLQLGEDSDVEAACEKIWRAHQRFSGFALGAEALKLDDAQPPRVTLSELGGEAHYVAAVRRAVEQIEAGEFEKIVLARAKDLVSEVPLHPMQALHGLRQRFRECYAFSLANGQGQSFIGASPERLVRVHGGMLQTEALAGSSPRGTTEEEDAVFAAALLRSDKDRHEQRLVLDAIVRHLAPLGLQLEFDAVPGLRRLDNVQHLHTPVRAALPVGVRALDVISRLHPTPAVGGVPRVAACAGIRAIENFPRGLYAGALGWIDSRGNAEFFVGLRSALIDGAKARLYAGAGIVAGSQPEQELAETALKFEAMERALFATKA</sequence>
<dbReference type="PANTHER" id="PTHR42839">
    <property type="entry name" value="ISOCHORISMATE SYNTHASE ENTC"/>
    <property type="match status" value="1"/>
</dbReference>
<dbReference type="EMBL" id="LSZQ01000030">
    <property type="protein sequence ID" value="KXU36517.1"/>
    <property type="molecule type" value="Genomic_DNA"/>
</dbReference>
<protein>
    <recommendedName>
        <fullName evidence="3">isochorismate synthase</fullName>
        <ecNumber evidence="3">5.4.4.2</ecNumber>
    </recommendedName>
    <alternativeName>
        <fullName evidence="5">Isochorismate mutase</fullName>
    </alternativeName>
</protein>
<gene>
    <name evidence="7" type="ORF">AXK11_03945</name>
</gene>
<dbReference type="Pfam" id="PF00425">
    <property type="entry name" value="Chorismate_bind"/>
    <property type="match status" value="1"/>
</dbReference>
<dbReference type="EC" id="5.4.4.2" evidence="3"/>
<proteinExistence type="inferred from homology"/>
<dbReference type="STRING" id="1548207.AXK11_03945"/>
<evidence type="ECO:0000313" key="8">
    <source>
        <dbReference type="Proteomes" id="UP000070058"/>
    </source>
</evidence>
<evidence type="ECO:0000256" key="3">
    <source>
        <dbReference type="ARBA" id="ARBA00012824"/>
    </source>
</evidence>
<evidence type="ECO:0000313" key="7">
    <source>
        <dbReference type="EMBL" id="KXU36517.1"/>
    </source>
</evidence>
<comment type="catalytic activity">
    <reaction evidence="1">
        <text>chorismate = isochorismate</text>
        <dbReference type="Rhea" id="RHEA:18985"/>
        <dbReference type="ChEBI" id="CHEBI:29748"/>
        <dbReference type="ChEBI" id="CHEBI:29780"/>
        <dbReference type="EC" id="5.4.4.2"/>
    </reaction>
</comment>
<evidence type="ECO:0000259" key="6">
    <source>
        <dbReference type="Pfam" id="PF00425"/>
    </source>
</evidence>
<name>A0A139SPM8_9BACT</name>
<dbReference type="PANTHER" id="PTHR42839:SF2">
    <property type="entry name" value="ISOCHORISMATE SYNTHASE ENTC"/>
    <property type="match status" value="1"/>
</dbReference>
<dbReference type="InterPro" id="IPR004561">
    <property type="entry name" value="IsoChor_synthase"/>
</dbReference>
<keyword evidence="8" id="KW-1185">Reference proteome</keyword>
<comment type="caution">
    <text evidence="7">The sequence shown here is derived from an EMBL/GenBank/DDBJ whole genome shotgun (WGS) entry which is preliminary data.</text>
</comment>
<comment type="similarity">
    <text evidence="2">Belongs to the isochorismate synthase family.</text>
</comment>
<feature type="domain" description="Chorismate-utilising enzyme C-terminal" evidence="6">
    <location>
        <begin position="217"/>
        <end position="470"/>
    </location>
</feature>
<dbReference type="OrthoDB" id="9803598at2"/>
<reference evidence="8" key="1">
    <citation type="submission" date="2016-02" db="EMBL/GenBank/DDBJ databases">
        <authorList>
            <person name="Sanders J.G."/>
            <person name="Lin J.Y."/>
            <person name="Wertz J.T."/>
            <person name="Russell J.A."/>
            <person name="Moreau C.S."/>
            <person name="Powell S."/>
        </authorList>
    </citation>
    <scope>NUCLEOTIDE SEQUENCE [LARGE SCALE GENOMIC DNA]</scope>
    <source>
        <strain evidence="8">CAG34</strain>
    </source>
</reference>
<dbReference type="AlphaFoldDB" id="A0A139SPM8"/>
<dbReference type="GO" id="GO:0008909">
    <property type="term" value="F:isochorismate synthase activity"/>
    <property type="evidence" value="ECO:0007669"/>
    <property type="project" value="UniProtKB-EC"/>
</dbReference>
<evidence type="ECO:0000256" key="1">
    <source>
        <dbReference type="ARBA" id="ARBA00000799"/>
    </source>
</evidence>
<accession>A0A139SPM8</accession>
<dbReference type="InterPro" id="IPR005801">
    <property type="entry name" value="ADC_synthase"/>
</dbReference>
<evidence type="ECO:0000256" key="2">
    <source>
        <dbReference type="ARBA" id="ARBA00005297"/>
    </source>
</evidence>
<dbReference type="RefSeq" id="WP_068629464.1">
    <property type="nucleotide sequence ID" value="NZ_LSZQ01000030.1"/>
</dbReference>
<dbReference type="NCBIfam" id="TIGR00543">
    <property type="entry name" value="isochor_syn"/>
    <property type="match status" value="1"/>
</dbReference>
<dbReference type="Proteomes" id="UP000070058">
    <property type="component" value="Unassembled WGS sequence"/>
</dbReference>
<dbReference type="SUPFAM" id="SSF56322">
    <property type="entry name" value="ADC synthase"/>
    <property type="match status" value="1"/>
</dbReference>
<dbReference type="Gene3D" id="3.60.120.10">
    <property type="entry name" value="Anthranilate synthase"/>
    <property type="match status" value="1"/>
</dbReference>
<keyword evidence="4" id="KW-0413">Isomerase</keyword>
<organism evidence="7 8">
    <name type="scientific">Cephaloticoccus primus</name>
    <dbReference type="NCBI Taxonomy" id="1548207"/>
    <lineage>
        <taxon>Bacteria</taxon>
        <taxon>Pseudomonadati</taxon>
        <taxon>Verrucomicrobiota</taxon>
        <taxon>Opitutia</taxon>
        <taxon>Opitutales</taxon>
        <taxon>Opitutaceae</taxon>
        <taxon>Cephaloticoccus</taxon>
    </lineage>
</organism>
<evidence type="ECO:0000256" key="4">
    <source>
        <dbReference type="ARBA" id="ARBA00023235"/>
    </source>
</evidence>